<evidence type="ECO:0000313" key="3">
    <source>
        <dbReference type="Proteomes" id="UP000465667"/>
    </source>
</evidence>
<gene>
    <name evidence="2" type="ORF">G3A49_07335</name>
</gene>
<organism evidence="2 3">
    <name type="scientific">Haloferax volcanii</name>
    <name type="common">Halobacterium volcanii</name>
    <dbReference type="NCBI Taxonomy" id="2246"/>
    <lineage>
        <taxon>Archaea</taxon>
        <taxon>Methanobacteriati</taxon>
        <taxon>Methanobacteriota</taxon>
        <taxon>Stenosarchaea group</taxon>
        <taxon>Halobacteria</taxon>
        <taxon>Halobacteriales</taxon>
        <taxon>Haloferacaceae</taxon>
        <taxon>Haloferax</taxon>
    </lineage>
</organism>
<sequence length="305" mass="34629">MENGIEVAEDDVHSTLYIPHKYGGEGDYHYDASGVLTEDDGEVLWRDGWYEFQPHTDDPYAVHLWYMSMRDEDRNRVRRLRDWGEQDWRRIDPRAKTKHGDGHEYAWLAYLDGEFPDYPDRILDATREHVDERLRLFDAEGNEPTTVDEDYLRDRNPAFHKALLQLTMGAPQPVYYGGLVMAQVRHFDARRERPGLPSGVAALVESVTSDGLELTLVNTGARREEVVVQAGAYGEHRFTAVETDGAERGVDDGADDSDSASDGEDNSADALRVRLPAGSRMSIRAGLDRFVDDPSYDHPWSETEP</sequence>
<feature type="compositionally biased region" description="Acidic residues" evidence="1">
    <location>
        <begin position="252"/>
        <end position="267"/>
    </location>
</feature>
<dbReference type="InterPro" id="IPR058347">
    <property type="entry name" value="DUF8034"/>
</dbReference>
<feature type="compositionally biased region" description="Basic and acidic residues" evidence="1">
    <location>
        <begin position="286"/>
        <end position="305"/>
    </location>
</feature>
<evidence type="ECO:0000313" key="2">
    <source>
        <dbReference type="EMBL" id="QIB77961.1"/>
    </source>
</evidence>
<reference evidence="2 3" key="1">
    <citation type="submission" date="2020-02" db="EMBL/GenBank/DDBJ databases">
        <title>Whole genome sequence of Haloferax alexandrinus pws1.</title>
        <authorList>
            <person name="Verma D.K."/>
            <person name="Gopal K."/>
            <person name="Prasad E.S."/>
        </authorList>
    </citation>
    <scope>NUCLEOTIDE SEQUENCE [LARGE SCALE GENOMIC DNA]</scope>
    <source>
        <strain evidence="3">wsp1</strain>
    </source>
</reference>
<protein>
    <submittedName>
        <fullName evidence="2">Uncharacterized protein</fullName>
    </submittedName>
</protein>
<proteinExistence type="predicted"/>
<dbReference type="KEGG" id="hale:G3A49_07335"/>
<dbReference type="EMBL" id="CP048738">
    <property type="protein sequence ID" value="QIB77961.1"/>
    <property type="molecule type" value="Genomic_DNA"/>
</dbReference>
<feature type="region of interest" description="Disordered" evidence="1">
    <location>
        <begin position="242"/>
        <end position="305"/>
    </location>
</feature>
<dbReference type="Pfam" id="PF26099">
    <property type="entry name" value="DUF8034"/>
    <property type="match status" value="1"/>
</dbReference>
<dbReference type="Proteomes" id="UP000465667">
    <property type="component" value="Chromosome"/>
</dbReference>
<accession>A0A6C0UUF9</accession>
<feature type="compositionally biased region" description="Basic and acidic residues" evidence="1">
    <location>
        <begin position="242"/>
        <end position="251"/>
    </location>
</feature>
<dbReference type="AlphaFoldDB" id="A0A6C0UUF9"/>
<name>A0A6C0UUF9_HALVO</name>
<evidence type="ECO:0000256" key="1">
    <source>
        <dbReference type="SAM" id="MobiDB-lite"/>
    </source>
</evidence>